<dbReference type="PANTHER" id="PTHR47560">
    <property type="entry name" value="EXPRESSED PROTEIN"/>
    <property type="match status" value="1"/>
</dbReference>
<evidence type="ECO:0000256" key="1">
    <source>
        <dbReference type="ARBA" id="ARBA00001946"/>
    </source>
</evidence>
<dbReference type="GO" id="GO:0046872">
    <property type="term" value="F:metal ion binding"/>
    <property type="evidence" value="ECO:0007669"/>
    <property type="project" value="UniProtKB-KW"/>
</dbReference>
<dbReference type="PROSITE" id="PS51706">
    <property type="entry name" value="G_ENGB"/>
    <property type="match status" value="1"/>
</dbReference>
<dbReference type="AlphaFoldDB" id="A0A1Y2HF45"/>
<feature type="region of interest" description="Disordered" evidence="7">
    <location>
        <begin position="1"/>
        <end position="41"/>
    </location>
</feature>
<evidence type="ECO:0000256" key="4">
    <source>
        <dbReference type="ARBA" id="ARBA00022741"/>
    </source>
</evidence>
<evidence type="ECO:0000259" key="8">
    <source>
        <dbReference type="PROSITE" id="PS51706"/>
    </source>
</evidence>
<gene>
    <name evidence="9" type="ORF">BCR44DRAFT_118826</name>
</gene>
<dbReference type="Gene3D" id="3.40.50.300">
    <property type="entry name" value="P-loop containing nucleotide triphosphate hydrolases"/>
    <property type="match status" value="1"/>
</dbReference>
<dbReference type="OrthoDB" id="391988at2759"/>
<keyword evidence="4" id="KW-0547">Nucleotide-binding</keyword>
<dbReference type="GO" id="GO:0005525">
    <property type="term" value="F:GTP binding"/>
    <property type="evidence" value="ECO:0007669"/>
    <property type="project" value="UniProtKB-KW"/>
</dbReference>
<keyword evidence="10" id="KW-1185">Reference proteome</keyword>
<dbReference type="STRING" id="765915.A0A1Y2HF45"/>
<dbReference type="PANTHER" id="PTHR47560:SF1">
    <property type="entry name" value="EXPRESSED PROTEIN"/>
    <property type="match status" value="1"/>
</dbReference>
<comment type="cofactor">
    <cofactor evidence="1">
        <name>Mg(2+)</name>
        <dbReference type="ChEBI" id="CHEBI:18420"/>
    </cofactor>
</comment>
<evidence type="ECO:0000256" key="3">
    <source>
        <dbReference type="ARBA" id="ARBA00022723"/>
    </source>
</evidence>
<proteinExistence type="inferred from homology"/>
<feature type="domain" description="EngB-type G" evidence="8">
    <location>
        <begin position="109"/>
        <end position="286"/>
    </location>
</feature>
<dbReference type="Proteomes" id="UP000193411">
    <property type="component" value="Unassembled WGS sequence"/>
</dbReference>
<dbReference type="InterPro" id="IPR006073">
    <property type="entry name" value="GTP-bd"/>
</dbReference>
<name>A0A1Y2HF45_9FUNG</name>
<keyword evidence="5" id="KW-0460">Magnesium</keyword>
<dbReference type="GO" id="GO:0016787">
    <property type="term" value="F:hydrolase activity"/>
    <property type="evidence" value="ECO:0007669"/>
    <property type="project" value="UniProtKB-KW"/>
</dbReference>
<evidence type="ECO:0000313" key="10">
    <source>
        <dbReference type="Proteomes" id="UP000193411"/>
    </source>
</evidence>
<evidence type="ECO:0000313" key="9">
    <source>
        <dbReference type="EMBL" id="ORZ33169.1"/>
    </source>
</evidence>
<reference evidence="9 10" key="1">
    <citation type="submission" date="2016-07" db="EMBL/GenBank/DDBJ databases">
        <title>Pervasive Adenine N6-methylation of Active Genes in Fungi.</title>
        <authorList>
            <consortium name="DOE Joint Genome Institute"/>
            <person name="Mondo S.J."/>
            <person name="Dannebaum R.O."/>
            <person name="Kuo R.C."/>
            <person name="Labutti K."/>
            <person name="Haridas S."/>
            <person name="Kuo A."/>
            <person name="Salamov A."/>
            <person name="Ahrendt S.R."/>
            <person name="Lipzen A."/>
            <person name="Sullivan W."/>
            <person name="Andreopoulos W.B."/>
            <person name="Clum A."/>
            <person name="Lindquist E."/>
            <person name="Daum C."/>
            <person name="Ramamoorthy G.K."/>
            <person name="Gryganskyi A."/>
            <person name="Culley D."/>
            <person name="Magnuson J.K."/>
            <person name="James T.Y."/>
            <person name="O'Malley M.A."/>
            <person name="Stajich J.E."/>
            <person name="Spatafora J.W."/>
            <person name="Visel A."/>
            <person name="Grigoriev I.V."/>
        </authorList>
    </citation>
    <scope>NUCLEOTIDE SEQUENCE [LARGE SCALE GENOMIC DNA]</scope>
    <source>
        <strain evidence="9 10">PL171</strain>
    </source>
</reference>
<sequence>MASASTFKDPVILPLQHDRRKPIARPSSPPEPALSSAPAEPLSKRKQFLATRYLPSTLQHIRSSGLGENRWPVDKPENHTFLYPRPGQQPLEFLAAAKKSTSFWPNEGKLPEIAVIGRSNVGKSRLLNVTFGTSVVRVKDKPGLTQSINWYRAAKPLAALVVDMPGYGFAFAKEQLKADWDQLLLDFLARDTLVRLFVLVDARHGIKVNDIEFLEKLKGMHHFRLTIVMTKCDLVRMEILARQHRLVCDKVQEMLGTPADEVLMVSSRTGAGIVNLRQSILQHVKSLAPRPASDS</sequence>
<comment type="similarity">
    <text evidence="2">Belongs to the TRAFAC class TrmE-Era-EngA-EngB-Septin-like GTPase superfamily. EngB GTPase family.</text>
</comment>
<dbReference type="InterPro" id="IPR030393">
    <property type="entry name" value="G_ENGB_dom"/>
</dbReference>
<accession>A0A1Y2HF45</accession>
<evidence type="ECO:0000256" key="5">
    <source>
        <dbReference type="ARBA" id="ARBA00022842"/>
    </source>
</evidence>
<evidence type="ECO:0000256" key="6">
    <source>
        <dbReference type="ARBA" id="ARBA00023134"/>
    </source>
</evidence>
<evidence type="ECO:0000256" key="7">
    <source>
        <dbReference type="SAM" id="MobiDB-lite"/>
    </source>
</evidence>
<dbReference type="InterPro" id="IPR027417">
    <property type="entry name" value="P-loop_NTPase"/>
</dbReference>
<protein>
    <submittedName>
        <fullName evidence="9">p-loop containing nucleoside triphosphate hydrolase protein</fullName>
    </submittedName>
</protein>
<dbReference type="CDD" id="cd01876">
    <property type="entry name" value="YihA_EngB"/>
    <property type="match status" value="1"/>
</dbReference>
<dbReference type="NCBIfam" id="TIGR03598">
    <property type="entry name" value="GTPase_YsxC"/>
    <property type="match status" value="1"/>
</dbReference>
<dbReference type="SUPFAM" id="SSF52540">
    <property type="entry name" value="P-loop containing nucleoside triphosphate hydrolases"/>
    <property type="match status" value="1"/>
</dbReference>
<evidence type="ECO:0000256" key="2">
    <source>
        <dbReference type="ARBA" id="ARBA00009638"/>
    </source>
</evidence>
<keyword evidence="9" id="KW-0378">Hydrolase</keyword>
<keyword evidence="3" id="KW-0479">Metal-binding</keyword>
<keyword evidence="6" id="KW-0342">GTP-binding</keyword>
<comment type="caution">
    <text evidence="9">The sequence shown here is derived from an EMBL/GenBank/DDBJ whole genome shotgun (WGS) entry which is preliminary data.</text>
</comment>
<dbReference type="Pfam" id="PF01926">
    <property type="entry name" value="MMR_HSR1"/>
    <property type="match status" value="1"/>
</dbReference>
<dbReference type="EMBL" id="MCFL01000038">
    <property type="protein sequence ID" value="ORZ33169.1"/>
    <property type="molecule type" value="Genomic_DNA"/>
</dbReference>
<dbReference type="InterPro" id="IPR019987">
    <property type="entry name" value="GTP-bd_ribosome_bio_YsxC"/>
</dbReference>
<organism evidence="9 10">
    <name type="scientific">Catenaria anguillulae PL171</name>
    <dbReference type="NCBI Taxonomy" id="765915"/>
    <lineage>
        <taxon>Eukaryota</taxon>
        <taxon>Fungi</taxon>
        <taxon>Fungi incertae sedis</taxon>
        <taxon>Blastocladiomycota</taxon>
        <taxon>Blastocladiomycetes</taxon>
        <taxon>Blastocladiales</taxon>
        <taxon>Catenariaceae</taxon>
        <taxon>Catenaria</taxon>
    </lineage>
</organism>